<comment type="caution">
    <text evidence="10">The sequence shown here is derived from an EMBL/GenBank/DDBJ whole genome shotgun (WGS) entry which is preliminary data.</text>
</comment>
<dbReference type="SUPFAM" id="SSF55486">
    <property type="entry name" value="Metalloproteases ('zincins'), catalytic domain"/>
    <property type="match status" value="1"/>
</dbReference>
<dbReference type="EMBL" id="JAMZEL010000010">
    <property type="protein sequence ID" value="MCP1384974.1"/>
    <property type="molecule type" value="Genomic_DNA"/>
</dbReference>
<dbReference type="Gene3D" id="2.60.120.1560">
    <property type="match status" value="1"/>
</dbReference>
<dbReference type="Proteomes" id="UP001204772">
    <property type="component" value="Unassembled WGS sequence"/>
</dbReference>
<dbReference type="Pfam" id="PF01447">
    <property type="entry name" value="Peptidase_M4"/>
    <property type="match status" value="1"/>
</dbReference>
<dbReference type="InterPro" id="IPR026444">
    <property type="entry name" value="Secre_tail"/>
</dbReference>
<reference evidence="10 11" key="1">
    <citation type="submission" date="2022-06" db="EMBL/GenBank/DDBJ databases">
        <title>Runella sp. S5 genome sequencing.</title>
        <authorList>
            <person name="Park S."/>
        </authorList>
    </citation>
    <scope>NUCLEOTIDE SEQUENCE [LARGE SCALE GENOMIC DNA]</scope>
    <source>
        <strain evidence="10 11">S5</strain>
    </source>
</reference>
<proteinExistence type="inferred from homology"/>
<dbReference type="Pfam" id="PF18962">
    <property type="entry name" value="Por_Secre_tail"/>
    <property type="match status" value="1"/>
</dbReference>
<evidence type="ECO:0000256" key="4">
    <source>
        <dbReference type="ARBA" id="ARBA00022801"/>
    </source>
</evidence>
<evidence type="ECO:0000313" key="11">
    <source>
        <dbReference type="Proteomes" id="UP001204772"/>
    </source>
</evidence>
<keyword evidence="11" id="KW-1185">Reference proteome</keyword>
<dbReference type="Pfam" id="PF02868">
    <property type="entry name" value="Peptidase_M4_C"/>
    <property type="match status" value="1"/>
</dbReference>
<keyword evidence="2" id="KW-0645">Protease</keyword>
<dbReference type="SUPFAM" id="SSF56988">
    <property type="entry name" value="Anthrax protective antigen"/>
    <property type="match status" value="2"/>
</dbReference>
<evidence type="ECO:0000256" key="1">
    <source>
        <dbReference type="ARBA" id="ARBA00009388"/>
    </source>
</evidence>
<evidence type="ECO:0000256" key="7">
    <source>
        <dbReference type="SAM" id="MobiDB-lite"/>
    </source>
</evidence>
<organism evidence="10 11">
    <name type="scientific">Runella salmonicolor</name>
    <dbReference type="NCBI Taxonomy" id="2950278"/>
    <lineage>
        <taxon>Bacteria</taxon>
        <taxon>Pseudomonadati</taxon>
        <taxon>Bacteroidota</taxon>
        <taxon>Cytophagia</taxon>
        <taxon>Cytophagales</taxon>
        <taxon>Spirosomataceae</taxon>
        <taxon>Runella</taxon>
    </lineage>
</organism>
<evidence type="ECO:0000256" key="3">
    <source>
        <dbReference type="ARBA" id="ARBA00022723"/>
    </source>
</evidence>
<evidence type="ECO:0000256" key="2">
    <source>
        <dbReference type="ARBA" id="ARBA00022670"/>
    </source>
</evidence>
<dbReference type="PROSITE" id="PS51175">
    <property type="entry name" value="CBM6"/>
    <property type="match status" value="1"/>
</dbReference>
<evidence type="ECO:0000259" key="9">
    <source>
        <dbReference type="PROSITE" id="PS51820"/>
    </source>
</evidence>
<feature type="region of interest" description="Disordered" evidence="7">
    <location>
        <begin position="1023"/>
        <end position="1045"/>
    </location>
</feature>
<dbReference type="RefSeq" id="WP_253530972.1">
    <property type="nucleotide sequence ID" value="NZ_JAMZEL010000010.1"/>
</dbReference>
<dbReference type="Gene3D" id="3.10.170.10">
    <property type="match status" value="1"/>
</dbReference>
<dbReference type="NCBIfam" id="TIGR04183">
    <property type="entry name" value="Por_Secre_tail"/>
    <property type="match status" value="1"/>
</dbReference>
<feature type="domain" description="PA14" evidence="9">
    <location>
        <begin position="597"/>
        <end position="756"/>
    </location>
</feature>
<dbReference type="PROSITE" id="PS51820">
    <property type="entry name" value="PA14"/>
    <property type="match status" value="2"/>
</dbReference>
<accession>A0ABT1FT95</accession>
<dbReference type="SMART" id="SM00758">
    <property type="entry name" value="PA14"/>
    <property type="match status" value="2"/>
</dbReference>
<dbReference type="InterPro" id="IPR005084">
    <property type="entry name" value="CBM6"/>
</dbReference>
<sequence length="1436" mass="153018">MRQRHYQLYYKNIPVEGVIFSLHSEADVLTIAHGKIPEGLNQDISKPMPEPKALEIALGNMKVTLEELEKMGRKKPEGTLLLARLSDDVASANFRLCYVFAIYGNETLNAFKVYVDASTGEIVKKISLIHNCFKHTDKNPVMPIGNDVVTVPASINAPLVTSTFIPNYPRFANGQLDLTFDTSPQPASTNNEHWLRSFDNALITQRLHPNNQIGDVINIGNDWRGNIDNRNAQTAHWLAQRMFQFMSQSPTPDAPIGRDGVNGMGSYPRQLTDWPANGAGWSSNTNQITYGLSNGNSTVTIDVVGHEYMHAVTFNAVPNGLEYQGESGALNESISDIFGTALERHIMINPQSANNPNGWNWDLGEDVGLALRNMANPLASLDVVQPDRYYGPNWANTCGSCDDFGGVHINSGVMNRWFNMLCTGFNNPNITTRVNAIDFNRALAIVYKALTTYIQQYSSYPDMRNATIYAARDLYGDCSMEMRQVQNAWFLTDNNPWTFCPVDCNYTINTSVSNSNPSCNTPITLSATCTGSGCYDINYSWSNSSGTIGSGQSITINAPATAGIHTYTVYPTKSGCNFSYNDVSVNVNCGGNSSTCPNTGSISYQRWNNIGGGTSIQDLRNNTNNLNNTPSHTQTLSLFEAPTDIADNYGVRIRGYVCPPTTGNYTFWIAGDDNSELWISPNDQPSNLSRIAYHSAWTPSREWGWHGTQQSAPITLQAGQRYYVEALMKEGGGGDNLAVGWQLPSGALERPIPSNRLIPFDGGGGTPPSGCGSGTGLSATYFSGTALQGSPIATYTQGPIDYAGTQGQTISGTSVAGNNISARWEGQVEAPASGMFNFNMRTDDGVRVWFNNVQVVDDFGDYPPKDHNFNVNLTAGQKYNIKIEWKQGGGGYEAKLFWSYPNQGNQIVPACRLYSASGGGSSCNFSVSASSNNGNPGCGAGITLTAGCTGSDCGSVSYAWSGNGLNGSGASVNTNVPSSNGTYTYTVTASKAGCGNQTANANVTVSGCSGGTLNQCLEAESASGNGPITSDPNASNGQTRGAENNNNHYVDYVVTNVPSAGTYSAKLRYYGGGNVTLTVNGGNAQSVSLPYSGSWNIVWTEYTFTVSLNAGSNTIRVQGTGGNSTRQDRMCLTGGGSGGSSCNFSVTASSNNGNPGCGAGITLTAGCTGSDCGSVSYAWSGNGLNGSGASVNTNVPSSNGTYTYTVTASKAGCGNQTANANVTVSGCSGGSANCSAESIQCSGNQYEIRNYTVSASGAGTYTIKAHYRSHEGPGVIRWSVNGGSVQTVNVNQTGINDYLEISLGTASLNSGNNVINLSSGSAYICIKKACIQSGARVGAANEVNSEPMLIEAENTVQLYPNPTNGKITLRYYLEKGQKARLQFSNLTGGVITQKTLVGEGGWQQDQTDLSHQPNGAYLLRFEADKRSITRKFMIVK</sequence>
<dbReference type="PRINTS" id="PR00730">
    <property type="entry name" value="THERMOLYSIN"/>
</dbReference>
<evidence type="ECO:0000256" key="5">
    <source>
        <dbReference type="ARBA" id="ARBA00022833"/>
    </source>
</evidence>
<dbReference type="Gene3D" id="2.60.120.260">
    <property type="entry name" value="Galactose-binding domain-like"/>
    <property type="match status" value="2"/>
</dbReference>
<dbReference type="InterPro" id="IPR023612">
    <property type="entry name" value="Peptidase_M4"/>
</dbReference>
<keyword evidence="3" id="KW-0479">Metal-binding</keyword>
<dbReference type="PANTHER" id="PTHR33794:SF1">
    <property type="entry name" value="BACILLOLYSIN"/>
    <property type="match status" value="1"/>
</dbReference>
<dbReference type="InterPro" id="IPR013856">
    <property type="entry name" value="Peptidase_M4_domain"/>
</dbReference>
<gene>
    <name evidence="10" type="ORF">NCI00_21230</name>
</gene>
<comment type="similarity">
    <text evidence="1">Belongs to the peptidase M4 family.</text>
</comment>
<dbReference type="PANTHER" id="PTHR33794">
    <property type="entry name" value="BACILLOLYSIN"/>
    <property type="match status" value="1"/>
</dbReference>
<dbReference type="Gene3D" id="3.90.182.10">
    <property type="entry name" value="Toxin - Anthrax Protective Antigen,domain 1"/>
    <property type="match status" value="1"/>
</dbReference>
<dbReference type="InterPro" id="IPR008979">
    <property type="entry name" value="Galactose-bd-like_sf"/>
</dbReference>
<dbReference type="Gene3D" id="1.10.390.10">
    <property type="entry name" value="Neutral Protease Domain 2"/>
    <property type="match status" value="1"/>
</dbReference>
<keyword evidence="5" id="KW-0862">Zinc</keyword>
<name>A0ABT1FT95_9BACT</name>
<dbReference type="InterPro" id="IPR037524">
    <property type="entry name" value="PA14/GLEYA"/>
</dbReference>
<dbReference type="InterPro" id="IPR050728">
    <property type="entry name" value="Zinc_Metalloprotease_M4"/>
</dbReference>
<dbReference type="InterPro" id="IPR011658">
    <property type="entry name" value="PA14_dom"/>
</dbReference>
<dbReference type="SUPFAM" id="SSF49785">
    <property type="entry name" value="Galactose-binding domain-like"/>
    <property type="match status" value="2"/>
</dbReference>
<evidence type="ECO:0000313" key="10">
    <source>
        <dbReference type="EMBL" id="MCP1384974.1"/>
    </source>
</evidence>
<protein>
    <submittedName>
        <fullName evidence="10">M4 family metallopeptidase</fullName>
    </submittedName>
</protein>
<evidence type="ECO:0000256" key="6">
    <source>
        <dbReference type="ARBA" id="ARBA00023049"/>
    </source>
</evidence>
<dbReference type="InterPro" id="IPR001570">
    <property type="entry name" value="Peptidase_M4_C_domain"/>
</dbReference>
<keyword evidence="4" id="KW-0378">Hydrolase</keyword>
<feature type="domain" description="PA14" evidence="9">
    <location>
        <begin position="772"/>
        <end position="912"/>
    </location>
</feature>
<dbReference type="Pfam" id="PF07691">
    <property type="entry name" value="PA14"/>
    <property type="match status" value="2"/>
</dbReference>
<evidence type="ECO:0000259" key="8">
    <source>
        <dbReference type="PROSITE" id="PS51175"/>
    </source>
</evidence>
<keyword evidence="6" id="KW-0482">Metalloprotease</keyword>
<dbReference type="InterPro" id="IPR027268">
    <property type="entry name" value="Peptidase_M4/M1_CTD_sf"/>
</dbReference>
<feature type="domain" description="CBM6" evidence="8">
    <location>
        <begin position="1015"/>
        <end position="1133"/>
    </location>
</feature>